<keyword evidence="4 6" id="KW-0249">Electron transport</keyword>
<feature type="binding site" evidence="7">
    <location>
        <position position="50"/>
    </location>
    <ligand>
        <name>Fe cation</name>
        <dbReference type="ChEBI" id="CHEBI:24875"/>
    </ligand>
</feature>
<dbReference type="PATRIC" id="fig|419005.5.peg.997"/>
<dbReference type="InterPro" id="IPR018527">
    <property type="entry name" value="Rubredoxin_Fe_BS"/>
</dbReference>
<evidence type="ECO:0000313" key="9">
    <source>
        <dbReference type="EMBL" id="KXB78290.1"/>
    </source>
</evidence>
<dbReference type="InterPro" id="IPR050526">
    <property type="entry name" value="Rubredoxin_ET"/>
</dbReference>
<evidence type="ECO:0000256" key="4">
    <source>
        <dbReference type="ARBA" id="ARBA00022982"/>
    </source>
</evidence>
<evidence type="ECO:0000256" key="7">
    <source>
        <dbReference type="PIRSR" id="PIRSR000071-1"/>
    </source>
</evidence>
<dbReference type="GO" id="GO:0005506">
    <property type="term" value="F:iron ion binding"/>
    <property type="evidence" value="ECO:0007669"/>
    <property type="project" value="InterPro"/>
</dbReference>
<dbReference type="Pfam" id="PF00301">
    <property type="entry name" value="Rubredoxin"/>
    <property type="match status" value="1"/>
</dbReference>
<feature type="domain" description="Rubredoxin-like" evidence="8">
    <location>
        <begin position="9"/>
        <end position="60"/>
    </location>
</feature>
<dbReference type="Gene3D" id="2.20.28.10">
    <property type="match status" value="1"/>
</dbReference>
<keyword evidence="2 6" id="KW-0813">Transport</keyword>
<reference evidence="9 10" key="1">
    <citation type="submission" date="2016-01" db="EMBL/GenBank/DDBJ databases">
        <authorList>
            <person name="Oliw E.H."/>
        </authorList>
    </citation>
    <scope>NUCLEOTIDE SEQUENCE [LARGE SCALE GENOMIC DNA]</scope>
    <source>
        <strain evidence="9 10">DNF00307</strain>
    </source>
</reference>
<dbReference type="PANTHER" id="PTHR47627">
    <property type="entry name" value="RUBREDOXIN"/>
    <property type="match status" value="1"/>
</dbReference>
<sequence>MYNKKKNIMKKYECEPCGYVYDPEVGDPDGGIAPGTPFEDIPEDWVCPICGLGKEVFVVVE</sequence>
<keyword evidence="3 6" id="KW-0479">Metal-binding</keyword>
<dbReference type="Proteomes" id="UP000070531">
    <property type="component" value="Unassembled WGS sequence"/>
</dbReference>
<comment type="cofactor">
    <cofactor evidence="6 7">
        <name>Fe(3+)</name>
        <dbReference type="ChEBI" id="CHEBI:29034"/>
    </cofactor>
    <text evidence="6 7">Binds 1 Fe(3+) ion per subunit.</text>
</comment>
<dbReference type="AlphaFoldDB" id="A0A134BEJ7"/>
<dbReference type="PRINTS" id="PR00163">
    <property type="entry name" value="RUBREDOXIN"/>
</dbReference>
<dbReference type="FunFam" id="2.20.28.10:FF:000001">
    <property type="entry name" value="Rubredoxin"/>
    <property type="match status" value="1"/>
</dbReference>
<dbReference type="EMBL" id="LSDL01000044">
    <property type="protein sequence ID" value="KXB78290.1"/>
    <property type="molecule type" value="Genomic_DNA"/>
</dbReference>
<protein>
    <recommendedName>
        <fullName evidence="6">Rubredoxin</fullName>
    </recommendedName>
</protein>
<dbReference type="InterPro" id="IPR024934">
    <property type="entry name" value="Rubredoxin-like_dom"/>
</dbReference>
<dbReference type="CDD" id="cd00730">
    <property type="entry name" value="rubredoxin"/>
    <property type="match status" value="1"/>
</dbReference>
<dbReference type="SUPFAM" id="SSF57802">
    <property type="entry name" value="Rubredoxin-like"/>
    <property type="match status" value="1"/>
</dbReference>
<dbReference type="PANTHER" id="PTHR47627:SF1">
    <property type="entry name" value="RUBREDOXIN-1-RELATED"/>
    <property type="match status" value="1"/>
</dbReference>
<comment type="similarity">
    <text evidence="1 6">Belongs to the rubredoxin family.</text>
</comment>
<dbReference type="STRING" id="419005.HMPREF1860_00991"/>
<gene>
    <name evidence="9" type="ORF">HMPREF1860_00991</name>
</gene>
<keyword evidence="5 6" id="KW-0408">Iron</keyword>
<organism evidence="9">
    <name type="scientific">Prevotella amnii</name>
    <dbReference type="NCBI Taxonomy" id="419005"/>
    <lineage>
        <taxon>Bacteria</taxon>
        <taxon>Pseudomonadati</taxon>
        <taxon>Bacteroidota</taxon>
        <taxon>Bacteroidia</taxon>
        <taxon>Bacteroidales</taxon>
        <taxon>Prevotellaceae</taxon>
        <taxon>Prevotella</taxon>
    </lineage>
</organism>
<dbReference type="GO" id="GO:0043448">
    <property type="term" value="P:alkane catabolic process"/>
    <property type="evidence" value="ECO:0007669"/>
    <property type="project" value="TreeGrafter"/>
</dbReference>
<evidence type="ECO:0000256" key="3">
    <source>
        <dbReference type="ARBA" id="ARBA00022723"/>
    </source>
</evidence>
<feature type="binding site" evidence="7">
    <location>
        <position position="47"/>
    </location>
    <ligand>
        <name>Fe cation</name>
        <dbReference type="ChEBI" id="CHEBI:24875"/>
    </ligand>
</feature>
<evidence type="ECO:0000256" key="5">
    <source>
        <dbReference type="ARBA" id="ARBA00023004"/>
    </source>
</evidence>
<feature type="binding site" evidence="7">
    <location>
        <position position="14"/>
    </location>
    <ligand>
        <name>Fe cation</name>
        <dbReference type="ChEBI" id="CHEBI:24875"/>
    </ligand>
</feature>
<dbReference type="GO" id="GO:0009055">
    <property type="term" value="F:electron transfer activity"/>
    <property type="evidence" value="ECO:0007669"/>
    <property type="project" value="InterPro"/>
</dbReference>
<proteinExistence type="inferred from homology"/>
<name>A0A134BEJ7_9BACT</name>
<dbReference type="PROSITE" id="PS50903">
    <property type="entry name" value="RUBREDOXIN_LIKE"/>
    <property type="match status" value="1"/>
</dbReference>
<evidence type="ECO:0000256" key="6">
    <source>
        <dbReference type="PIRNR" id="PIRNR000071"/>
    </source>
</evidence>
<dbReference type="PIRSF" id="PIRSF000071">
    <property type="entry name" value="Rubredoxin"/>
    <property type="match status" value="1"/>
</dbReference>
<feature type="binding site" evidence="7">
    <location>
        <position position="17"/>
    </location>
    <ligand>
        <name>Fe cation</name>
        <dbReference type="ChEBI" id="CHEBI:24875"/>
    </ligand>
</feature>
<dbReference type="InterPro" id="IPR024935">
    <property type="entry name" value="Rubredoxin_dom"/>
</dbReference>
<evidence type="ECO:0000259" key="8">
    <source>
        <dbReference type="PROSITE" id="PS50903"/>
    </source>
</evidence>
<dbReference type="InterPro" id="IPR024922">
    <property type="entry name" value="Rubredoxin"/>
</dbReference>
<evidence type="ECO:0000256" key="2">
    <source>
        <dbReference type="ARBA" id="ARBA00022448"/>
    </source>
</evidence>
<dbReference type="NCBIfam" id="NF045768">
    <property type="entry name" value="RubredRD"/>
    <property type="match status" value="1"/>
</dbReference>
<evidence type="ECO:0000313" key="10">
    <source>
        <dbReference type="Proteomes" id="UP000070531"/>
    </source>
</evidence>
<accession>A0A134BEJ7</accession>
<comment type="caution">
    <text evidence="9">The sequence shown here is derived from an EMBL/GenBank/DDBJ whole genome shotgun (WGS) entry which is preliminary data.</text>
</comment>
<dbReference type="PROSITE" id="PS00202">
    <property type="entry name" value="RUBREDOXIN"/>
    <property type="match status" value="1"/>
</dbReference>
<evidence type="ECO:0000256" key="1">
    <source>
        <dbReference type="ARBA" id="ARBA00005337"/>
    </source>
</evidence>